<comment type="caution">
    <text evidence="2">The sequence shown here is derived from an EMBL/GenBank/DDBJ whole genome shotgun (WGS) entry which is preliminary data.</text>
</comment>
<evidence type="ECO:0000313" key="3">
    <source>
        <dbReference type="Proteomes" id="UP001345963"/>
    </source>
</evidence>
<dbReference type="EMBL" id="JAHUTI010025083">
    <property type="protein sequence ID" value="MED6240594.1"/>
    <property type="molecule type" value="Genomic_DNA"/>
</dbReference>
<dbReference type="Proteomes" id="UP001345963">
    <property type="component" value="Unassembled WGS sequence"/>
</dbReference>
<evidence type="ECO:0000256" key="1">
    <source>
        <dbReference type="SAM" id="MobiDB-lite"/>
    </source>
</evidence>
<organism evidence="2 3">
    <name type="scientific">Ataeniobius toweri</name>
    <dbReference type="NCBI Taxonomy" id="208326"/>
    <lineage>
        <taxon>Eukaryota</taxon>
        <taxon>Metazoa</taxon>
        <taxon>Chordata</taxon>
        <taxon>Craniata</taxon>
        <taxon>Vertebrata</taxon>
        <taxon>Euteleostomi</taxon>
        <taxon>Actinopterygii</taxon>
        <taxon>Neopterygii</taxon>
        <taxon>Teleostei</taxon>
        <taxon>Neoteleostei</taxon>
        <taxon>Acanthomorphata</taxon>
        <taxon>Ovalentaria</taxon>
        <taxon>Atherinomorphae</taxon>
        <taxon>Cyprinodontiformes</taxon>
        <taxon>Goodeidae</taxon>
        <taxon>Ataeniobius</taxon>
    </lineage>
</organism>
<protein>
    <recommendedName>
        <fullName evidence="4">Secreted protein</fullName>
    </recommendedName>
</protein>
<evidence type="ECO:0000313" key="2">
    <source>
        <dbReference type="EMBL" id="MED6240594.1"/>
    </source>
</evidence>
<sequence>MCRNMCVCVGWVYVSVFVTWRCAVVRVVRTVEGLQVRDRWTQLLKAAAAPGRQRLSIKHRSSSTQSKDSPGEMWDTEQSRGKPSQIPHMLGRCPPQKDQGSHRRSSEGMPTRALHRSRGPWSAQHFLRGHRPPDKS</sequence>
<keyword evidence="3" id="KW-1185">Reference proteome</keyword>
<feature type="region of interest" description="Disordered" evidence="1">
    <location>
        <begin position="51"/>
        <end position="136"/>
    </location>
</feature>
<reference evidence="2 3" key="1">
    <citation type="submission" date="2021-07" db="EMBL/GenBank/DDBJ databases">
        <authorList>
            <person name="Palmer J.M."/>
        </authorList>
    </citation>
    <scope>NUCLEOTIDE SEQUENCE [LARGE SCALE GENOMIC DNA]</scope>
    <source>
        <strain evidence="2 3">AT_MEX2019</strain>
        <tissue evidence="2">Muscle</tissue>
    </source>
</reference>
<accession>A0ABU7AT77</accession>
<proteinExistence type="predicted"/>
<gene>
    <name evidence="2" type="ORF">ATANTOWER_024051</name>
</gene>
<evidence type="ECO:0008006" key="4">
    <source>
        <dbReference type="Google" id="ProtNLM"/>
    </source>
</evidence>
<name>A0ABU7AT77_9TELE</name>